<dbReference type="InterPro" id="IPR037522">
    <property type="entry name" value="HD_GYP_dom"/>
</dbReference>
<dbReference type="GO" id="GO:0008081">
    <property type="term" value="F:phosphoric diester hydrolase activity"/>
    <property type="evidence" value="ECO:0007669"/>
    <property type="project" value="UniProtKB-ARBA"/>
</dbReference>
<dbReference type="PANTHER" id="PTHR45228:SF1">
    <property type="entry name" value="CYCLIC DI-GMP PHOSPHODIESTERASE TM_0186"/>
    <property type="match status" value="1"/>
</dbReference>
<dbReference type="KEGG" id="rru:Rru_A3180"/>
<dbReference type="AlphaFoldDB" id="Q2RPH0"/>
<dbReference type="SUPFAM" id="SSF109604">
    <property type="entry name" value="HD-domain/PDEase-like"/>
    <property type="match status" value="1"/>
</dbReference>
<dbReference type="PROSITE" id="PS51832">
    <property type="entry name" value="HD_GYP"/>
    <property type="match status" value="1"/>
</dbReference>
<evidence type="ECO:0000259" key="1">
    <source>
        <dbReference type="PROSITE" id="PS51832"/>
    </source>
</evidence>
<feature type="domain" description="HD-GYP" evidence="1">
    <location>
        <begin position="157"/>
        <end position="374"/>
    </location>
</feature>
<keyword evidence="3" id="KW-1185">Reference proteome</keyword>
<dbReference type="Gene3D" id="3.30.450.40">
    <property type="match status" value="1"/>
</dbReference>
<dbReference type="InterPro" id="IPR003607">
    <property type="entry name" value="HD/PDEase_dom"/>
</dbReference>
<dbReference type="PATRIC" id="fig|269796.9.peg.3293"/>
<dbReference type="Proteomes" id="UP000001929">
    <property type="component" value="Chromosome"/>
</dbReference>
<evidence type="ECO:0000313" key="2">
    <source>
        <dbReference type="EMBL" id="ABC23975.1"/>
    </source>
</evidence>
<dbReference type="HOGENOM" id="CLU_000445_92_13_5"/>
<sequence>MSTALFHHHSTLQDQLVAIHAALRASLPDIDRIAVAIYDTKTDALHTFIHSSDGRHPLDSYATTLTGVPSLAALATSGRIRVLNDLSPLALTGAHHTQVIAKAYRSSLTVPFYKGKALSGFLFFNSQQPDYFTSRRIDTLALAAEMICSRVIDTVISVEMLTSTIQIAKDISHFRDEETGAHLDRVANYARLIAETMGKEPSALPPGRHPVLDDEFAQMIFLFAPLHDIGKVAIPDHVLLKPGPLTPEERTIMRTHSDKGLAICRRILENVDFISGTQAAMLCDIVHAHHEAWDGSGYPRGLSGADIPLAAAIVTVADVFDALTSARPYKKPWSTEDAFAYLQEKSGQLFNPACVRAFLAHRDDVLAIRARFRDEVIPEAFQTPQTPQSKADKV</sequence>
<dbReference type="eggNOG" id="COG3437">
    <property type="taxonomic scope" value="Bacteria"/>
</dbReference>
<name>Q2RPH0_RHORT</name>
<dbReference type="SMR" id="Q2RPH0"/>
<reference evidence="2 3" key="1">
    <citation type="journal article" date="2011" name="Stand. Genomic Sci.">
        <title>Complete genome sequence of Rhodospirillum rubrum type strain (S1).</title>
        <authorList>
            <person name="Munk A.C."/>
            <person name="Copeland A."/>
            <person name="Lucas S."/>
            <person name="Lapidus A."/>
            <person name="Del Rio T.G."/>
            <person name="Barry K."/>
            <person name="Detter J.C."/>
            <person name="Hammon N."/>
            <person name="Israni S."/>
            <person name="Pitluck S."/>
            <person name="Brettin T."/>
            <person name="Bruce D."/>
            <person name="Han C."/>
            <person name="Tapia R."/>
            <person name="Gilna P."/>
            <person name="Schmutz J."/>
            <person name="Larimer F."/>
            <person name="Land M."/>
            <person name="Kyrpides N.C."/>
            <person name="Mavromatis K."/>
            <person name="Richardson P."/>
            <person name="Rohde M."/>
            <person name="Goker M."/>
            <person name="Klenk H.P."/>
            <person name="Zhang Y."/>
            <person name="Roberts G.P."/>
            <person name="Reslewic S."/>
            <person name="Schwartz D.C."/>
        </authorList>
    </citation>
    <scope>NUCLEOTIDE SEQUENCE [LARGE SCALE GENOMIC DNA]</scope>
    <source>
        <strain evidence="3">ATCC 11170 / ATH 1.1.1 / DSM 467 / LMG 4362 / NCIMB 8255 / S1</strain>
    </source>
</reference>
<evidence type="ECO:0000313" key="3">
    <source>
        <dbReference type="Proteomes" id="UP000001929"/>
    </source>
</evidence>
<dbReference type="STRING" id="269796.Rru_A3180"/>
<protein>
    <submittedName>
        <fullName evidence="2">Metal dependent phosphohydrolase</fullName>
    </submittedName>
</protein>
<dbReference type="InterPro" id="IPR052020">
    <property type="entry name" value="Cyclic_di-GMP/3'3'-cGAMP_PDE"/>
</dbReference>
<dbReference type="DNASU" id="3836626"/>
<dbReference type="InterPro" id="IPR029016">
    <property type="entry name" value="GAF-like_dom_sf"/>
</dbReference>
<gene>
    <name evidence="2" type="ordered locus">Rru_A3180</name>
</gene>
<dbReference type="CDD" id="cd00077">
    <property type="entry name" value="HDc"/>
    <property type="match status" value="1"/>
</dbReference>
<accession>Q2RPH0</accession>
<dbReference type="Gene3D" id="1.10.3210.10">
    <property type="entry name" value="Hypothetical protein af1432"/>
    <property type="match status" value="1"/>
</dbReference>
<organism evidence="2 3">
    <name type="scientific">Rhodospirillum rubrum (strain ATCC 11170 / ATH 1.1.1 / DSM 467 / LMG 4362 / NCIMB 8255 / S1)</name>
    <dbReference type="NCBI Taxonomy" id="269796"/>
    <lineage>
        <taxon>Bacteria</taxon>
        <taxon>Pseudomonadati</taxon>
        <taxon>Pseudomonadota</taxon>
        <taxon>Alphaproteobacteria</taxon>
        <taxon>Rhodospirillales</taxon>
        <taxon>Rhodospirillaceae</taxon>
        <taxon>Rhodospirillum</taxon>
    </lineage>
</organism>
<dbReference type="Pfam" id="PF13487">
    <property type="entry name" value="HD_5"/>
    <property type="match status" value="1"/>
</dbReference>
<dbReference type="EMBL" id="CP000230">
    <property type="protein sequence ID" value="ABC23975.1"/>
    <property type="molecule type" value="Genomic_DNA"/>
</dbReference>
<dbReference type="PANTHER" id="PTHR45228">
    <property type="entry name" value="CYCLIC DI-GMP PHOSPHODIESTERASE TM_0186-RELATED"/>
    <property type="match status" value="1"/>
</dbReference>
<dbReference type="RefSeq" id="WP_011390928.1">
    <property type="nucleotide sequence ID" value="NC_007643.1"/>
</dbReference>
<dbReference type="EnsemblBacteria" id="ABC23975">
    <property type="protein sequence ID" value="ABC23975"/>
    <property type="gene ID" value="Rru_A3180"/>
</dbReference>
<proteinExistence type="predicted"/>
<dbReference type="SUPFAM" id="SSF55781">
    <property type="entry name" value="GAF domain-like"/>
    <property type="match status" value="1"/>
</dbReference>
<dbReference type="PhylomeDB" id="Q2RPH0"/>
<dbReference type="SMART" id="SM00471">
    <property type="entry name" value="HDc"/>
    <property type="match status" value="1"/>
</dbReference>